<dbReference type="Gene3D" id="2.130.10.10">
    <property type="entry name" value="YVTN repeat-like/Quinoprotein amine dehydrogenase"/>
    <property type="match status" value="1"/>
</dbReference>
<dbReference type="OrthoDB" id="19988at2759"/>
<evidence type="ECO:0000259" key="1">
    <source>
        <dbReference type="Pfam" id="PF15492"/>
    </source>
</evidence>
<dbReference type="Proteomes" id="UP000282613">
    <property type="component" value="Unassembled WGS sequence"/>
</dbReference>
<feature type="domain" description="Neuroblastoma-amplified sequence N-terminal" evidence="1">
    <location>
        <begin position="172"/>
        <end position="379"/>
    </location>
</feature>
<dbReference type="InterPro" id="IPR029145">
    <property type="entry name" value="NBAS_N"/>
</dbReference>
<evidence type="ECO:0000313" key="3">
    <source>
        <dbReference type="Proteomes" id="UP000282613"/>
    </source>
</evidence>
<name>A0A0R3W3P4_TAEAS</name>
<organism evidence="4">
    <name type="scientific">Taenia asiatica</name>
    <name type="common">Asian tapeworm</name>
    <dbReference type="NCBI Taxonomy" id="60517"/>
    <lineage>
        <taxon>Eukaryota</taxon>
        <taxon>Metazoa</taxon>
        <taxon>Spiralia</taxon>
        <taxon>Lophotrochozoa</taxon>
        <taxon>Platyhelminthes</taxon>
        <taxon>Cestoda</taxon>
        <taxon>Eucestoda</taxon>
        <taxon>Cyclophyllidea</taxon>
        <taxon>Taeniidae</taxon>
        <taxon>Taenia</taxon>
    </lineage>
</organism>
<evidence type="ECO:0000313" key="2">
    <source>
        <dbReference type="EMBL" id="VDK33641.1"/>
    </source>
</evidence>
<dbReference type="PANTHER" id="PTHR15922">
    <property type="entry name" value="NEUROBLASTOMA-AMPLIFIED SEQUENCE"/>
    <property type="match status" value="1"/>
</dbReference>
<dbReference type="GO" id="GO:0006890">
    <property type="term" value="P:retrograde vesicle-mediated transport, Golgi to endoplasmic reticulum"/>
    <property type="evidence" value="ECO:0007669"/>
    <property type="project" value="TreeGrafter"/>
</dbReference>
<protein>
    <submittedName>
        <fullName evidence="4">Nbas_N domain-containing protein</fullName>
    </submittedName>
</protein>
<proteinExistence type="predicted"/>
<reference evidence="2 3" key="2">
    <citation type="submission" date="2018-11" db="EMBL/GenBank/DDBJ databases">
        <authorList>
            <consortium name="Pathogen Informatics"/>
        </authorList>
    </citation>
    <scope>NUCLEOTIDE SEQUENCE [LARGE SCALE GENOMIC DNA]</scope>
</reference>
<keyword evidence="3" id="KW-1185">Reference proteome</keyword>
<dbReference type="PANTHER" id="PTHR15922:SF2">
    <property type="entry name" value="NBAS SUBUNIT OF NRZ TETHERING COMPLEX"/>
    <property type="match status" value="1"/>
</dbReference>
<gene>
    <name evidence="2" type="ORF">TASK_LOCUS4565</name>
</gene>
<dbReference type="InterPro" id="IPR015943">
    <property type="entry name" value="WD40/YVTN_repeat-like_dom_sf"/>
</dbReference>
<dbReference type="Pfam" id="PF15492">
    <property type="entry name" value="Nbas_N"/>
    <property type="match status" value="1"/>
</dbReference>
<evidence type="ECO:0000313" key="4">
    <source>
        <dbReference type="WBParaSite" id="TASK_0000456401-mRNA-1"/>
    </source>
</evidence>
<dbReference type="STRING" id="60517.A0A0R3W3P4"/>
<dbReference type="EMBL" id="UYRS01018357">
    <property type="protein sequence ID" value="VDK33641.1"/>
    <property type="molecule type" value="Genomic_DNA"/>
</dbReference>
<dbReference type="SUPFAM" id="SSF101898">
    <property type="entry name" value="NHL repeat"/>
    <property type="match status" value="1"/>
</dbReference>
<dbReference type="WBParaSite" id="TASK_0000456401-mRNA-1">
    <property type="protein sequence ID" value="TASK_0000456401-mRNA-1"/>
    <property type="gene ID" value="TASK_0000456401"/>
</dbReference>
<reference evidence="4" key="1">
    <citation type="submission" date="2017-02" db="UniProtKB">
        <authorList>
            <consortium name="WormBaseParasite"/>
        </authorList>
    </citation>
    <scope>IDENTIFICATION</scope>
</reference>
<dbReference type="GO" id="GO:0000149">
    <property type="term" value="F:SNARE binding"/>
    <property type="evidence" value="ECO:0007669"/>
    <property type="project" value="TreeGrafter"/>
</dbReference>
<sequence length="2339" mass="261122">MSRNNSTPQHPPNLYIREDLISLQAQFPDVVVSYDFIKLAAKLQTNHSIHDTAEKDEKSSVIYRLSHQLLSYWSSLLGYSSPVILAYSQYKSAGYPWTIGCLPPSFITVLAIRWLEVSPSTVALDPISSLINLESDDVVIDPTIPDSSPTVALSSTEKSSDSVRWRRWPLTYVDPYPQWRVLALHTNQFIGIGYSNGAIEIINLSDGKNPRIFIQQPCDLDFAPIVGINFLLNSSYLVVCRFSGEIELWHLKAKSVGFSAHLVSQKLHHSFVLSSAFDAKNSLLAIGGEFVGTPRDHLTVLSVDNLSSFSESVPTKTTVSRAGGSASSKLRSLMRSFSTRQNTNLADGFASLSLSPDGSLLSALHCSRAISVWSFPACSLLTTIISDAVEINSMTVACKPLSPLLNSKIPVPHLLNWWSRDSTDPLLAILKSDGSLSVIDIESMENQLFNVDQNQDDKNIQFSPFSSFAVASVIDPTVTELFLLDCSMELPPRMEKKVQHRSSTQRGYISAFAAALGITGKWESENKVTEPLEEASSTFMRANIVRLAATSRRELFIHRLRCCRFSEALALTVHDDGEADGAELDSELAWQYQMLALFHFPLKPAVFEKIVAVCISKIKKRVNWLLRACLHEIPCINTSWKTVDLFRATKSLLMAGLSRSSSTTANVMFQERLYHLKVLTSIYAEECALSLSKETGDDHAEDEVKKWWLELEAYRQNSPLEIALWYLQTQRYAAFGILVSHYLNILVPHLISLLSTVPAIESPAKYLRPVKFFPSGSMVEQPTMSAFSESRHKAAIERLYSLLPKDFRWTNATPSIVNLAQWACTRAYELDRLSGLATEAEELLAVVIEIIKEGRNDNSDTKLRRSKRRALALLQKYSDEVVQFTTILYRAAPGYGFSNTLRRKIDLGSHLVCLNRLKLMEFHQLTLEQRLELLICVCIAEPSKVTAAEVCNVLTRHLLPFVTLHEKSSVESRLKQCLLKAANYATTGLGAVSMLVERWRHFDAEVVALLKDIPFESCIVDFLIELTPPSAEDSEVYLTQVQKILSNLHAEKGDKGSSLYRLSECCEALLDYHSLVRELGYLVPPQGVPTSLGEALSISTGDESRLKQLVNRWIRATLVAEGEGMAKKSQMQESSRDVASSPLHAVKRLYFHNRLSSTSDNASALPCKNKDNDNKALMRQLLGVNLNERARFHLLVGVLCSGDRRLIDFASSALARGQGDDPTWRAALQYAVIVYFDATPAFGVGEVNEELGALCLSLLSSPENLLESSFYGAVKFLSGVDHLNGRTSCLPSRSTWTKMSSTRKAELFTTALQNLLNLAYMNEVNLIQAGKYFELTEVDVNRCFLKAAVQVATVKSLCSAAVEKTVALMQEILSAPVPSAWRELRLWGRAPVEILSSLFPGVEASIVERFRLTLARFVITYSVYEADSSEYAEICAEFAGTCASQKSIAVEAENYSSVMQRLLYALSSSSHESNVHENKPHHPCIFYLSPLDPAGLENFFPSSSPSALMSAYLSSLSLVGLGTKTVQEAWANDCLNAESLDVGLSYAYGPPLGQRSRNWTKVLCTRLSEAIQVGATDSSGMEDYRLVAASVSASPQLASDSEEIFPPVRTLLESLARLSAKHPRIAGWRSKALVSRLVSHPDKFFSDAAYRRNELLTMSQTLPEVSLLLARHMEESRSQLILTSLSEIVFSTGDVDAETTKRRLKELSPYLKRDVSADDLATYLQETIDPRIEAIPLWRLLLLLKVILVVMGGQDAELCLRGITIKRHIDFISTVLQLDTPIYFTFLSALNKVVEEDFLATVQPYLTSKSEVESLIVLIHQSHSPAVVRDAQVYATYATRLLTNSDRPIQDCTDCFDAMITHGSDASVLVDWISKSLFGTESPAQLIDLEGRMQLVDFAFRVASVKSSDNPSIEKLKHLKAYLQRRIDWIRDFADHSLLSRPLQQRLLLHHFEDIDMGPVLVLQAVQEFLSVPRVEPVEPFSTLLSAFIDFAQRIAGLLCMDFEEIILKALCESINEFFATNLSDWVYLEPLSQSDLENSDRVILQFIKSKPVEQQSLVVSLLLSWSAPRQFFGRVLLEADSSFANRCIIAQNAFNHVLVRYDLTRSSLEDVIMKLITFLQGNEVPVDPIIWLLGEDGLSDENLMQATAVAIELANHCLTENAKTVPQNEENLWKSWLECFGRHHSLPKFSRQLVSRVHLARLPNPAYLTAVGTLETDDTSLREALNSCKLLSPLLTATTDAVNLPTDINLDPVACRRFLSRFGDWRTSEFPLSMLKAVLEVAEDPHYDAFLRRILCGMRSSGDAWMEMVLIGRAYLSRKQRLNTFEEVLKAIENLLVE</sequence>
<dbReference type="GO" id="GO:0070939">
    <property type="term" value="C:Dsl1/NZR complex"/>
    <property type="evidence" value="ECO:0007669"/>
    <property type="project" value="TreeGrafter"/>
</dbReference>
<accession>A0A0R3W3P4</accession>